<feature type="compositionally biased region" description="Low complexity" evidence="1">
    <location>
        <begin position="29"/>
        <end position="46"/>
    </location>
</feature>
<comment type="caution">
    <text evidence="2">The sequence shown here is derived from an EMBL/GenBank/DDBJ whole genome shotgun (WGS) entry which is preliminary data.</text>
</comment>
<name>A0A5B7IIW5_PORTR</name>
<sequence length="59" mass="6691">MYYRRSLSRYMPLVQLAITDTSHQENLSITAATPTTTSTSTATLTINNRLQRKPPPRQP</sequence>
<dbReference type="AlphaFoldDB" id="A0A5B7IIW5"/>
<feature type="region of interest" description="Disordered" evidence="1">
    <location>
        <begin position="29"/>
        <end position="59"/>
    </location>
</feature>
<keyword evidence="3" id="KW-1185">Reference proteome</keyword>
<reference evidence="2 3" key="1">
    <citation type="submission" date="2019-05" db="EMBL/GenBank/DDBJ databases">
        <title>Another draft genome of Portunus trituberculatus and its Hox gene families provides insights of decapod evolution.</title>
        <authorList>
            <person name="Jeong J.-H."/>
            <person name="Song I."/>
            <person name="Kim S."/>
            <person name="Choi T."/>
            <person name="Kim D."/>
            <person name="Ryu S."/>
            <person name="Kim W."/>
        </authorList>
    </citation>
    <scope>NUCLEOTIDE SEQUENCE [LARGE SCALE GENOMIC DNA]</scope>
    <source>
        <tissue evidence="2">Muscle</tissue>
    </source>
</reference>
<proteinExistence type="predicted"/>
<evidence type="ECO:0000256" key="1">
    <source>
        <dbReference type="SAM" id="MobiDB-lite"/>
    </source>
</evidence>
<evidence type="ECO:0000313" key="3">
    <source>
        <dbReference type="Proteomes" id="UP000324222"/>
    </source>
</evidence>
<protein>
    <submittedName>
        <fullName evidence="2">Uncharacterized protein</fullName>
    </submittedName>
</protein>
<evidence type="ECO:0000313" key="2">
    <source>
        <dbReference type="EMBL" id="MPC82235.1"/>
    </source>
</evidence>
<feature type="compositionally biased region" description="Basic residues" evidence="1">
    <location>
        <begin position="50"/>
        <end position="59"/>
    </location>
</feature>
<dbReference type="Proteomes" id="UP000324222">
    <property type="component" value="Unassembled WGS sequence"/>
</dbReference>
<accession>A0A5B7IIW5</accession>
<organism evidence="2 3">
    <name type="scientific">Portunus trituberculatus</name>
    <name type="common">Swimming crab</name>
    <name type="synonym">Neptunus trituberculatus</name>
    <dbReference type="NCBI Taxonomy" id="210409"/>
    <lineage>
        <taxon>Eukaryota</taxon>
        <taxon>Metazoa</taxon>
        <taxon>Ecdysozoa</taxon>
        <taxon>Arthropoda</taxon>
        <taxon>Crustacea</taxon>
        <taxon>Multicrustacea</taxon>
        <taxon>Malacostraca</taxon>
        <taxon>Eumalacostraca</taxon>
        <taxon>Eucarida</taxon>
        <taxon>Decapoda</taxon>
        <taxon>Pleocyemata</taxon>
        <taxon>Brachyura</taxon>
        <taxon>Eubrachyura</taxon>
        <taxon>Portunoidea</taxon>
        <taxon>Portunidae</taxon>
        <taxon>Portuninae</taxon>
        <taxon>Portunus</taxon>
    </lineage>
</organism>
<gene>
    <name evidence="2" type="ORF">E2C01_076888</name>
</gene>
<dbReference type="EMBL" id="VSRR010059189">
    <property type="protein sequence ID" value="MPC82235.1"/>
    <property type="molecule type" value="Genomic_DNA"/>
</dbReference>